<dbReference type="Proteomes" id="UP000516173">
    <property type="component" value="Chromosome"/>
</dbReference>
<feature type="compositionally biased region" description="Polar residues" evidence="1">
    <location>
        <begin position="56"/>
        <end position="69"/>
    </location>
</feature>
<organism evidence="2 3">
    <name type="scientific">Nocardia wallacei</name>
    <dbReference type="NCBI Taxonomy" id="480035"/>
    <lineage>
        <taxon>Bacteria</taxon>
        <taxon>Bacillati</taxon>
        <taxon>Actinomycetota</taxon>
        <taxon>Actinomycetes</taxon>
        <taxon>Mycobacteriales</taxon>
        <taxon>Nocardiaceae</taxon>
        <taxon>Nocardia</taxon>
    </lineage>
</organism>
<evidence type="ECO:0000256" key="1">
    <source>
        <dbReference type="SAM" id="MobiDB-lite"/>
    </source>
</evidence>
<proteinExistence type="predicted"/>
<dbReference type="AlphaFoldDB" id="A0A7G1KPZ0"/>
<feature type="region of interest" description="Disordered" evidence="1">
    <location>
        <begin position="1"/>
        <end position="78"/>
    </location>
</feature>
<feature type="compositionally biased region" description="Low complexity" evidence="1">
    <location>
        <begin position="21"/>
        <end position="33"/>
    </location>
</feature>
<keyword evidence="3" id="KW-1185">Reference proteome</keyword>
<gene>
    <name evidence="2" type="ORF">NWFMUON74_36910</name>
</gene>
<evidence type="ECO:0000313" key="2">
    <source>
        <dbReference type="EMBL" id="BCK55919.1"/>
    </source>
</evidence>
<name>A0A7G1KPZ0_9NOCA</name>
<dbReference type="KEGG" id="nwl:NWFMUON74_36910"/>
<evidence type="ECO:0000313" key="3">
    <source>
        <dbReference type="Proteomes" id="UP000516173"/>
    </source>
</evidence>
<reference evidence="2 3" key="1">
    <citation type="submission" date="2020-08" db="EMBL/GenBank/DDBJ databases">
        <title>Genome Sequencing of Nocardia wallacei strain FMUON74 and assembly.</title>
        <authorList>
            <person name="Toyokawa M."/>
            <person name="Uesaka K."/>
        </authorList>
    </citation>
    <scope>NUCLEOTIDE SEQUENCE [LARGE SCALE GENOMIC DNA]</scope>
    <source>
        <strain evidence="2 3">FMUON74</strain>
    </source>
</reference>
<dbReference type="EMBL" id="AP023396">
    <property type="protein sequence ID" value="BCK55919.1"/>
    <property type="molecule type" value="Genomic_DNA"/>
</dbReference>
<protein>
    <submittedName>
        <fullName evidence="2">Uncharacterized protein</fullName>
    </submittedName>
</protein>
<accession>A0A7G1KPZ0</accession>
<sequence length="78" mass="8174">MQRPSGANPRCRENSTNTSGVANTVTPTTNANPHSPARNDNPAACNATNDDEHAVSTDTAGPRNPNTYANRPDTNDPA</sequence>